<feature type="domain" description="Sigma-54 factor interaction" evidence="7">
    <location>
        <begin position="272"/>
        <end position="501"/>
    </location>
</feature>
<evidence type="ECO:0000256" key="3">
    <source>
        <dbReference type="ARBA" id="ARBA00023015"/>
    </source>
</evidence>
<dbReference type="Pfam" id="PF06505">
    <property type="entry name" value="XylR_N"/>
    <property type="match status" value="1"/>
</dbReference>
<dbReference type="SUPFAM" id="SSF52540">
    <property type="entry name" value="P-loop containing nucleoside triphosphate hydrolases"/>
    <property type="match status" value="1"/>
</dbReference>
<proteinExistence type="predicted"/>
<name>A0AA92K665_RALSL</name>
<dbReference type="InterPro" id="IPR003593">
    <property type="entry name" value="AAA+_ATPase"/>
</dbReference>
<feature type="region of interest" description="Disordered" evidence="6">
    <location>
        <begin position="236"/>
        <end position="267"/>
    </location>
</feature>
<dbReference type="GO" id="GO:0006355">
    <property type="term" value="P:regulation of DNA-templated transcription"/>
    <property type="evidence" value="ECO:0007669"/>
    <property type="project" value="InterPro"/>
</dbReference>
<dbReference type="InterPro" id="IPR024096">
    <property type="entry name" value="NO_sig/Golgi_transp_ligand-bd"/>
</dbReference>
<dbReference type="InterPro" id="IPR009057">
    <property type="entry name" value="Homeodomain-like_sf"/>
</dbReference>
<dbReference type="Gene3D" id="3.30.1380.20">
    <property type="entry name" value="Trafficking protein particle complex subunit 3"/>
    <property type="match status" value="1"/>
</dbReference>
<accession>A0AA92K665</accession>
<dbReference type="PROSITE" id="PS00688">
    <property type="entry name" value="SIGMA54_INTERACT_3"/>
    <property type="match status" value="1"/>
</dbReference>
<evidence type="ECO:0000256" key="1">
    <source>
        <dbReference type="ARBA" id="ARBA00022741"/>
    </source>
</evidence>
<dbReference type="Gene3D" id="1.10.8.60">
    <property type="match status" value="1"/>
</dbReference>
<reference evidence="9" key="1">
    <citation type="submission" date="2020-04" db="EMBL/GenBank/DDBJ databases">
        <title>Ralstonia solanacearum UW576, UW763, UW773, and UW774.</title>
        <authorList>
            <person name="Steidl O."/>
            <person name="Truchon A."/>
            <person name="Allen C."/>
        </authorList>
    </citation>
    <scope>NUCLEOTIDE SEQUENCE [LARGE SCALE GENOMIC DNA]</scope>
    <source>
        <strain evidence="9">UW774</strain>
        <plasmid evidence="9">pUW774mp</plasmid>
    </source>
</reference>
<dbReference type="InterPro" id="IPR025944">
    <property type="entry name" value="Sigma_54_int_dom_CS"/>
</dbReference>
<evidence type="ECO:0000259" key="7">
    <source>
        <dbReference type="PROSITE" id="PS50045"/>
    </source>
</evidence>
<dbReference type="GO" id="GO:0043565">
    <property type="term" value="F:sequence-specific DNA binding"/>
    <property type="evidence" value="ECO:0007669"/>
    <property type="project" value="InterPro"/>
</dbReference>
<dbReference type="SMART" id="SM00382">
    <property type="entry name" value="AAA"/>
    <property type="match status" value="1"/>
</dbReference>
<dbReference type="InterPro" id="IPR002197">
    <property type="entry name" value="HTH_Fis"/>
</dbReference>
<dbReference type="GO" id="GO:0005524">
    <property type="term" value="F:ATP binding"/>
    <property type="evidence" value="ECO:0007669"/>
    <property type="project" value="UniProtKB-KW"/>
</dbReference>
<dbReference type="InterPro" id="IPR058031">
    <property type="entry name" value="AAA_lid_NorR"/>
</dbReference>
<dbReference type="InterPro" id="IPR027417">
    <property type="entry name" value="P-loop_NTPase"/>
</dbReference>
<dbReference type="InterPro" id="IPR004096">
    <property type="entry name" value="V4R"/>
</dbReference>
<dbReference type="Gene3D" id="3.40.50.300">
    <property type="entry name" value="P-loop containing nucleotide triphosphate hydrolases"/>
    <property type="match status" value="1"/>
</dbReference>
<keyword evidence="8" id="KW-0614">Plasmid</keyword>
<dbReference type="SUPFAM" id="SSF111126">
    <property type="entry name" value="Ligand-binding domain in the NO signalling and Golgi transport"/>
    <property type="match status" value="1"/>
</dbReference>
<dbReference type="FunFam" id="3.40.50.300:FF:000006">
    <property type="entry name" value="DNA-binding transcriptional regulator NtrC"/>
    <property type="match status" value="1"/>
</dbReference>
<evidence type="ECO:0000256" key="2">
    <source>
        <dbReference type="ARBA" id="ARBA00022840"/>
    </source>
</evidence>
<dbReference type="PRINTS" id="PR01590">
    <property type="entry name" value="HTHFIS"/>
</dbReference>
<dbReference type="Pfam" id="PF25601">
    <property type="entry name" value="AAA_lid_14"/>
    <property type="match status" value="1"/>
</dbReference>
<evidence type="ECO:0000256" key="5">
    <source>
        <dbReference type="ARBA" id="ARBA00023163"/>
    </source>
</evidence>
<dbReference type="InterPro" id="IPR025662">
    <property type="entry name" value="Sigma_54_int_dom_ATP-bd_1"/>
</dbReference>
<gene>
    <name evidence="8" type="ORF">HF909_21190</name>
</gene>
<evidence type="ECO:0000256" key="6">
    <source>
        <dbReference type="SAM" id="MobiDB-lite"/>
    </source>
</evidence>
<dbReference type="SUPFAM" id="SSF46689">
    <property type="entry name" value="Homeodomain-like"/>
    <property type="match status" value="1"/>
</dbReference>
<dbReference type="CDD" id="cd00009">
    <property type="entry name" value="AAA"/>
    <property type="match status" value="1"/>
</dbReference>
<dbReference type="EMBL" id="CP051170">
    <property type="protein sequence ID" value="QOK98928.1"/>
    <property type="molecule type" value="Genomic_DNA"/>
</dbReference>
<feature type="compositionally biased region" description="Pro residues" evidence="6">
    <location>
        <begin position="242"/>
        <end position="256"/>
    </location>
</feature>
<geneLocation type="plasmid" evidence="8 9">
    <name>pUW774mp</name>
</geneLocation>
<organism evidence="8 9">
    <name type="scientific">Ralstonia solanacearum</name>
    <name type="common">Pseudomonas solanacearum</name>
    <dbReference type="NCBI Taxonomy" id="305"/>
    <lineage>
        <taxon>Bacteria</taxon>
        <taxon>Pseudomonadati</taxon>
        <taxon>Pseudomonadota</taxon>
        <taxon>Betaproteobacteria</taxon>
        <taxon>Burkholderiales</taxon>
        <taxon>Burkholderiaceae</taxon>
        <taxon>Ralstonia</taxon>
        <taxon>Ralstonia solanacearum species complex</taxon>
    </lineage>
</organism>
<dbReference type="PANTHER" id="PTHR32071">
    <property type="entry name" value="TRANSCRIPTIONAL REGULATORY PROTEIN"/>
    <property type="match status" value="1"/>
</dbReference>
<dbReference type="PROSITE" id="PS00675">
    <property type="entry name" value="SIGMA54_INTERACT_1"/>
    <property type="match status" value="1"/>
</dbReference>
<keyword evidence="4" id="KW-0238">DNA-binding</keyword>
<dbReference type="Gene3D" id="1.10.10.60">
    <property type="entry name" value="Homeodomain-like"/>
    <property type="match status" value="1"/>
</dbReference>
<dbReference type="PROSITE" id="PS50045">
    <property type="entry name" value="SIGMA54_INTERACT_4"/>
    <property type="match status" value="1"/>
</dbReference>
<keyword evidence="2" id="KW-0067">ATP-binding</keyword>
<dbReference type="Pfam" id="PF02954">
    <property type="entry name" value="HTH_8"/>
    <property type="match status" value="1"/>
</dbReference>
<dbReference type="Pfam" id="PF02830">
    <property type="entry name" value="V4R"/>
    <property type="match status" value="1"/>
</dbReference>
<evidence type="ECO:0000313" key="8">
    <source>
        <dbReference type="EMBL" id="QOK98928.1"/>
    </source>
</evidence>
<dbReference type="AlphaFoldDB" id="A0AA92K665"/>
<evidence type="ECO:0000313" key="9">
    <source>
        <dbReference type="Proteomes" id="UP000593970"/>
    </source>
</evidence>
<dbReference type="InterPro" id="IPR002078">
    <property type="entry name" value="Sigma_54_int"/>
</dbReference>
<evidence type="ECO:0000256" key="4">
    <source>
        <dbReference type="ARBA" id="ARBA00023125"/>
    </source>
</evidence>
<keyword evidence="5" id="KW-0804">Transcription</keyword>
<dbReference type="PROSITE" id="PS00676">
    <property type="entry name" value="SIGMA54_INTERACT_2"/>
    <property type="match status" value="1"/>
</dbReference>
<keyword evidence="1" id="KW-0547">Nucleotide-binding</keyword>
<dbReference type="SMART" id="SM00989">
    <property type="entry name" value="V4R"/>
    <property type="match status" value="1"/>
</dbReference>
<sequence>MAPLPRISLAEVARTTGTVLSPAGSDRWSADSQPTLADISECLYFSPGDGRIWLNDQRMLLLHSRAMGTLRRELIDSLGIDRARGLLTRSGYVSGAHDARLVRERWPDAEPSAILIAGTRLHTLEGMVKVVPVSFSYAPESGRYQGEFLWHNSSEDDEHLEAYGVGTSPACWLQLGYAIGYVSTLLGHLVIFREVECRAMGAGVCRVIGKSAELWDDASEDLRYLNAQDFVDSGMLAASAPEPDPPRSTAPPSGPDRPPEAHDAQDSAAPALVGTSSAFNAACHLLRRVAPTDATVLFTGESGVGKERFARMLHQISQRHDKPFIAINCAAIPETLVEAELFGVERGAYTGATHSRAGRFELAHEGTLFLDEIGTLSLVAQGKLLRALQEGEFERVGSNRSLKVNTRVVAATNEDLPQAVRAGRFRQDLFFRLNVFPIHLPPLRERRDDIPLLMSHFLKSYAHKHGLAVRGFSPRAIKALLNYSFPGNIRELQNLVERGVILAQAGLVDLPHMFISGETLDQEVLSLAMAGEVGTLTHGREASAASATTTAAAPPYPATLLELVHDWGRQTQGAAVSLPALEQRLLEEAVQRANGNLSSAARTLGITRAQLAYRLQRRGADAPDH</sequence>
<dbReference type="InterPro" id="IPR010523">
    <property type="entry name" value="XylR_N"/>
</dbReference>
<protein>
    <submittedName>
        <fullName evidence="8">Sigma 54-interacting transcriptional regulator</fullName>
    </submittedName>
</protein>
<dbReference type="Pfam" id="PF00158">
    <property type="entry name" value="Sigma54_activat"/>
    <property type="match status" value="1"/>
</dbReference>
<dbReference type="InterPro" id="IPR025943">
    <property type="entry name" value="Sigma_54_int_dom_ATP-bd_2"/>
</dbReference>
<keyword evidence="3" id="KW-0805">Transcription regulation</keyword>
<dbReference type="Proteomes" id="UP000593970">
    <property type="component" value="Plasmid pUW774mp"/>
</dbReference>